<dbReference type="FunFam" id="2.30.29.30:FF:000096">
    <property type="entry name" value="IQ motif and SEC7 domain-containing protein 3"/>
    <property type="match status" value="1"/>
</dbReference>
<dbReference type="GeneTree" id="ENSGT00940000155908"/>
<dbReference type="GO" id="GO:0014069">
    <property type="term" value="C:postsynaptic density"/>
    <property type="evidence" value="ECO:0007669"/>
    <property type="project" value="UniProtKB-SubCell"/>
</dbReference>
<dbReference type="InterPro" id="IPR000904">
    <property type="entry name" value="Sec7_dom"/>
</dbReference>
<dbReference type="GO" id="GO:0030036">
    <property type="term" value="P:actin cytoskeleton organization"/>
    <property type="evidence" value="ECO:0007669"/>
    <property type="project" value="TreeGrafter"/>
</dbReference>
<feature type="compositionally biased region" description="Low complexity" evidence="12">
    <location>
        <begin position="82"/>
        <end position="97"/>
    </location>
</feature>
<feature type="compositionally biased region" description="Polar residues" evidence="12">
    <location>
        <begin position="522"/>
        <end position="535"/>
    </location>
</feature>
<dbReference type="Pfam" id="PF01369">
    <property type="entry name" value="Sec7"/>
    <property type="match status" value="1"/>
</dbReference>
<evidence type="ECO:0000313" key="14">
    <source>
        <dbReference type="Ensembl" id="ENSNNAP00000022523.1"/>
    </source>
</evidence>
<name>A0A8C6Y0B0_NAJNA</name>
<dbReference type="PANTHER" id="PTHR10663:SF318">
    <property type="entry name" value="IQ MOTIF AND SEC7 DOMAIN-CONTAINING PROTEIN 3"/>
    <property type="match status" value="1"/>
</dbReference>
<feature type="coiled-coil region" evidence="11">
    <location>
        <begin position="22"/>
        <end position="56"/>
    </location>
</feature>
<evidence type="ECO:0000313" key="15">
    <source>
        <dbReference type="Proteomes" id="UP000694559"/>
    </source>
</evidence>
<dbReference type="PROSITE" id="PS50190">
    <property type="entry name" value="SEC7"/>
    <property type="match status" value="1"/>
</dbReference>
<feature type="region of interest" description="Disordered" evidence="12">
    <location>
        <begin position="551"/>
        <end position="592"/>
    </location>
</feature>
<dbReference type="AlphaFoldDB" id="A0A8C6Y0B0"/>
<sequence length="1142" mass="127127">MESLLENPVRAVLYLKELTAIVQNQQSLIHTQRQRIDELEKRLDELSTENRSLREQYALPAEAPPPLQPRVPPAASLPCRAPPQGQQQQPAAAAAAAEQEEFQHHKQLPALQPPPGTRTPISHQHPSLQPHQHHHEDSREKSCCPALLPHKSPPALGKGVLVRRLENETVLHQFCCPAADAEQKPSSAESMKDFSCVQAGSPQVALSEGRSDTLKLKAQHEELQEEQAAGSSLLVQKASLHHTGSPIRGQRSKGAATCSHAAASNYELSLDLKNKQIEMLEHKYGGHLVSRRAACTIQTAFRQYQLSKNFEKIRNSLLESRMPRRISLRKLRVQNSENFSAEKALVEGYNFVGIPLVRSPSLPVTISGALTELEDSFTEQVQSLAKSIDDALSTWSLKTMCSLQDGSSYQIRETFSTSAMQPNQDLDMELEDQEKEEGLLPDTLPKSSSTLMMAFRDVTVQIDNKNISVSSSTSVSMANCLANSSQAGISPAAKIEEIPVEGEKEDKDLQVVSEGQPDAGVLQNSHPITEGNLNTDCLEKGEPQQDQMMMPKLDFGSENGTGQHKGSEAENVDNLEQLSSSSTSTSAKSASELSSKEALQAMILSLPRYHCENPAVCKSPTLSTDTMRKRLYRIGLNLFNINPDKGIQFLISRGFIPDTPIGVAHFLLQRKGLSRQMIGEFLGNSKKQFNRDVLDCVVDEMDFSGMELDEALRKFQAHIRVQGEAQKVERLIEAFSQRYCMCNPDVVQQFHNPDTIFILAFAIILLNTDMYSPNIKPDRKMMLEDFIRNLRGVDDGADIPRDLVVGIYERIQQRELKSNEDHVTYVTKVEKSIVGMKTVLSVPHRRLVCCSRLYEVTDVNKVQKHAAHQREVFLFNDLLVILKLCPKKKSSSTYTFCKSVGLLGMQFHLFENEYYPHGITLVIPVSGSEKKQVLHFCALNAEEMQKFVEDLKESIAEVMELEQIRIEWELEKQHGAKNLSLKTNGAQMEMQFKQGSPVSIHNRLQTYQHNSLPGLESGVEPSTHPNVARERLEAALAPSYPASAGTLVQCQQIVKVIVLDKPCLARMEPALNQTLTRYVSSDSCNSTPLHCRGSGLQGTPVKIIHQPPLPPPPPPYNHPHQTCPPSSLLHRRRCSSGSRSLV</sequence>
<dbReference type="Ensembl" id="ENSNNAT00000023602.1">
    <property type="protein sequence ID" value="ENSNNAP00000022523.1"/>
    <property type="gene ID" value="ENSNNAG00000013691.1"/>
</dbReference>
<gene>
    <name evidence="14" type="primary">IQSEC3</name>
</gene>
<dbReference type="FunFam" id="1.10.220.20:FF:000001">
    <property type="entry name" value="IQ motif and SEC7 domain-containing protein 1"/>
    <property type="match status" value="1"/>
</dbReference>
<evidence type="ECO:0000256" key="5">
    <source>
        <dbReference type="ARBA" id="ARBA00023018"/>
    </source>
</evidence>
<comment type="subunit">
    <text evidence="9">Interacts with DLG1 and DLG4. Interacts with GPHN.</text>
</comment>
<feature type="compositionally biased region" description="Low complexity" evidence="12">
    <location>
        <begin position="575"/>
        <end position="592"/>
    </location>
</feature>
<keyword evidence="3" id="KW-0963">Cytoplasm</keyword>
<dbReference type="InterPro" id="IPR023394">
    <property type="entry name" value="Sec7_C_sf"/>
</dbReference>
<dbReference type="OrthoDB" id="430364at2759"/>
<dbReference type="PANTHER" id="PTHR10663">
    <property type="entry name" value="GUANYL-NUCLEOTIDE EXCHANGE FACTOR"/>
    <property type="match status" value="1"/>
</dbReference>
<keyword evidence="5" id="KW-0770">Synapse</keyword>
<evidence type="ECO:0000256" key="1">
    <source>
        <dbReference type="ARBA" id="ARBA00004496"/>
    </source>
</evidence>
<feature type="region of interest" description="Disordered" evidence="12">
    <location>
        <begin position="57"/>
        <end position="142"/>
    </location>
</feature>
<evidence type="ECO:0000256" key="6">
    <source>
        <dbReference type="ARBA" id="ARBA00023054"/>
    </source>
</evidence>
<evidence type="ECO:0000259" key="13">
    <source>
        <dbReference type="PROSITE" id="PS50190"/>
    </source>
</evidence>
<comment type="function">
    <text evidence="8">Acts as a guanine nucleotide exchange factor (GEF) for ARF1.</text>
</comment>
<feature type="coiled-coil region" evidence="11">
    <location>
        <begin position="944"/>
        <end position="971"/>
    </location>
</feature>
<keyword evidence="6 11" id="KW-0175">Coiled coil</keyword>
<comment type="similarity">
    <text evidence="2">Belongs to the BRAG family.</text>
</comment>
<dbReference type="Gene3D" id="2.30.29.30">
    <property type="entry name" value="Pleckstrin-homology domain (PH domain)/Phosphotyrosine-binding domain (PTB)"/>
    <property type="match status" value="1"/>
</dbReference>
<dbReference type="Pfam" id="PF16453">
    <property type="entry name" value="IQ_SEC7_PH"/>
    <property type="match status" value="1"/>
</dbReference>
<dbReference type="Proteomes" id="UP000694559">
    <property type="component" value="Unplaced"/>
</dbReference>
<dbReference type="InterPro" id="IPR011993">
    <property type="entry name" value="PH-like_dom_sf"/>
</dbReference>
<evidence type="ECO:0000256" key="8">
    <source>
        <dbReference type="ARBA" id="ARBA00056967"/>
    </source>
</evidence>
<dbReference type="InterPro" id="IPR035999">
    <property type="entry name" value="Sec7_dom_sf"/>
</dbReference>
<dbReference type="GO" id="GO:0032012">
    <property type="term" value="P:regulation of ARF protein signal transduction"/>
    <property type="evidence" value="ECO:0007669"/>
    <property type="project" value="InterPro"/>
</dbReference>
<reference evidence="14" key="1">
    <citation type="submission" date="2025-08" db="UniProtKB">
        <authorList>
            <consortium name="Ensembl"/>
        </authorList>
    </citation>
    <scope>IDENTIFICATION</scope>
</reference>
<dbReference type="SMART" id="SM00222">
    <property type="entry name" value="Sec7"/>
    <property type="match status" value="1"/>
</dbReference>
<organism evidence="14 15">
    <name type="scientific">Naja naja</name>
    <name type="common">Indian cobra</name>
    <dbReference type="NCBI Taxonomy" id="35670"/>
    <lineage>
        <taxon>Eukaryota</taxon>
        <taxon>Metazoa</taxon>
        <taxon>Chordata</taxon>
        <taxon>Craniata</taxon>
        <taxon>Vertebrata</taxon>
        <taxon>Euteleostomi</taxon>
        <taxon>Lepidosauria</taxon>
        <taxon>Squamata</taxon>
        <taxon>Bifurcata</taxon>
        <taxon>Unidentata</taxon>
        <taxon>Episquamata</taxon>
        <taxon>Toxicofera</taxon>
        <taxon>Serpentes</taxon>
        <taxon>Colubroidea</taxon>
        <taxon>Elapidae</taxon>
        <taxon>Elapinae</taxon>
        <taxon>Naja</taxon>
    </lineage>
</organism>
<dbReference type="SMART" id="SM00233">
    <property type="entry name" value="PH"/>
    <property type="match status" value="1"/>
</dbReference>
<keyword evidence="15" id="KW-1185">Reference proteome</keyword>
<dbReference type="GO" id="GO:0005737">
    <property type="term" value="C:cytoplasm"/>
    <property type="evidence" value="ECO:0007669"/>
    <property type="project" value="UniProtKB-SubCell"/>
</dbReference>
<proteinExistence type="inferred from homology"/>
<dbReference type="Gene3D" id="1.10.1000.11">
    <property type="entry name" value="Arf Nucleotide-binding Site Opener,domain 2"/>
    <property type="match status" value="1"/>
</dbReference>
<dbReference type="FunFam" id="1.10.1000.11:FF:000001">
    <property type="entry name" value="IQ motif and SEC7 domain-containing protein 1"/>
    <property type="match status" value="1"/>
</dbReference>
<feature type="region of interest" description="Disordered" evidence="12">
    <location>
        <begin position="1103"/>
        <end position="1142"/>
    </location>
</feature>
<reference evidence="14" key="2">
    <citation type="submission" date="2025-09" db="UniProtKB">
        <authorList>
            <consortium name="Ensembl"/>
        </authorList>
    </citation>
    <scope>IDENTIFICATION</scope>
</reference>
<feature type="compositionally biased region" description="Pro residues" evidence="12">
    <location>
        <begin position="1107"/>
        <end position="1117"/>
    </location>
</feature>
<evidence type="ECO:0000256" key="9">
    <source>
        <dbReference type="ARBA" id="ARBA00065492"/>
    </source>
</evidence>
<feature type="compositionally biased region" description="Pro residues" evidence="12">
    <location>
        <begin position="62"/>
        <end position="72"/>
    </location>
</feature>
<dbReference type="SUPFAM" id="SSF48425">
    <property type="entry name" value="Sec7 domain"/>
    <property type="match status" value="1"/>
</dbReference>
<dbReference type="InterPro" id="IPR001849">
    <property type="entry name" value="PH_domain"/>
</dbReference>
<dbReference type="GO" id="GO:0005085">
    <property type="term" value="F:guanyl-nucleotide exchange factor activity"/>
    <property type="evidence" value="ECO:0007669"/>
    <property type="project" value="InterPro"/>
</dbReference>
<dbReference type="InterPro" id="IPR033742">
    <property type="entry name" value="IQSEC_PH"/>
</dbReference>
<feature type="domain" description="SEC7" evidence="13">
    <location>
        <begin position="621"/>
        <end position="814"/>
    </location>
</feature>
<comment type="subcellular location">
    <subcellularLocation>
        <location evidence="1">Cytoplasm</location>
    </subcellularLocation>
    <subcellularLocation>
        <location evidence="7">Postsynaptic density</location>
    </subcellularLocation>
</comment>
<dbReference type="PROSITE" id="PS50096">
    <property type="entry name" value="IQ"/>
    <property type="match status" value="1"/>
</dbReference>
<dbReference type="CDD" id="cd13318">
    <property type="entry name" value="PH_IQSEC"/>
    <property type="match status" value="1"/>
</dbReference>
<protein>
    <recommendedName>
        <fullName evidence="10">IQ motif and SEC7 domain-containing protein 3</fullName>
    </recommendedName>
</protein>
<evidence type="ECO:0000256" key="7">
    <source>
        <dbReference type="ARBA" id="ARBA00034105"/>
    </source>
</evidence>
<dbReference type="CDD" id="cd00171">
    <property type="entry name" value="Sec7"/>
    <property type="match status" value="1"/>
</dbReference>
<dbReference type="Gene3D" id="1.10.220.20">
    <property type="match status" value="1"/>
</dbReference>
<evidence type="ECO:0000256" key="10">
    <source>
        <dbReference type="ARBA" id="ARBA00067735"/>
    </source>
</evidence>
<evidence type="ECO:0000256" key="4">
    <source>
        <dbReference type="ARBA" id="ARBA00022553"/>
    </source>
</evidence>
<evidence type="ECO:0000256" key="11">
    <source>
        <dbReference type="SAM" id="Coils"/>
    </source>
</evidence>
<dbReference type="SUPFAM" id="SSF50729">
    <property type="entry name" value="PH domain-like"/>
    <property type="match status" value="1"/>
</dbReference>
<evidence type="ECO:0000256" key="3">
    <source>
        <dbReference type="ARBA" id="ARBA00022490"/>
    </source>
</evidence>
<dbReference type="CDD" id="cd14686">
    <property type="entry name" value="bZIP"/>
    <property type="match status" value="1"/>
</dbReference>
<evidence type="ECO:0000256" key="12">
    <source>
        <dbReference type="SAM" id="MobiDB-lite"/>
    </source>
</evidence>
<feature type="region of interest" description="Disordered" evidence="12">
    <location>
        <begin position="517"/>
        <end position="539"/>
    </location>
</feature>
<keyword evidence="4" id="KW-0597">Phosphoprotein</keyword>
<accession>A0A8C6Y0B0</accession>
<evidence type="ECO:0000256" key="2">
    <source>
        <dbReference type="ARBA" id="ARBA00006248"/>
    </source>
</evidence>